<dbReference type="EMBL" id="VWXX01000049">
    <property type="protein sequence ID" value="KAA6182304.1"/>
    <property type="molecule type" value="Genomic_DNA"/>
</dbReference>
<dbReference type="Pfam" id="PF03473">
    <property type="entry name" value="MOSC"/>
    <property type="match status" value="1"/>
</dbReference>
<dbReference type="GO" id="GO:0030151">
    <property type="term" value="F:molybdenum ion binding"/>
    <property type="evidence" value="ECO:0007669"/>
    <property type="project" value="InterPro"/>
</dbReference>
<dbReference type="InterPro" id="IPR005302">
    <property type="entry name" value="MoCF_Sase_C"/>
</dbReference>
<protein>
    <submittedName>
        <fullName evidence="2">MOSC domain-containing protein</fullName>
    </submittedName>
</protein>
<dbReference type="PANTHER" id="PTHR36930:SF1">
    <property type="entry name" value="MOSC DOMAIN-CONTAINING PROTEIN"/>
    <property type="match status" value="1"/>
</dbReference>
<gene>
    <name evidence="2" type="ORF">F2Q65_18105</name>
</gene>
<dbReference type="GO" id="GO:0003824">
    <property type="term" value="F:catalytic activity"/>
    <property type="evidence" value="ECO:0007669"/>
    <property type="project" value="InterPro"/>
</dbReference>
<evidence type="ECO:0000313" key="2">
    <source>
        <dbReference type="EMBL" id="KAA6182304.1"/>
    </source>
</evidence>
<proteinExistence type="predicted"/>
<dbReference type="GO" id="GO:0030170">
    <property type="term" value="F:pyridoxal phosphate binding"/>
    <property type="evidence" value="ECO:0007669"/>
    <property type="project" value="InterPro"/>
</dbReference>
<sequence>MNAWRHRPLLEWLGRRIGRLSRQQREGELSAIFISAAAGALMRPCDEALAIVDRGLAEDRYALGRGFWRLTDGCQVTLIYAEDLRRAERRHGLSLSAGQHRRNLVVSGLAGLDLRGVSLRIGEALFEWHRVRPPCGYLDRVAGAGTAKALGRHAGHCLRVREGGRIKLGDRVTLI</sequence>
<dbReference type="PROSITE" id="PS51340">
    <property type="entry name" value="MOSC"/>
    <property type="match status" value="1"/>
</dbReference>
<dbReference type="OrthoDB" id="1550913at2"/>
<comment type="caution">
    <text evidence="2">The sequence shown here is derived from an EMBL/GenBank/DDBJ whole genome shotgun (WGS) entry which is preliminary data.</text>
</comment>
<dbReference type="SUPFAM" id="SSF50800">
    <property type="entry name" value="PK beta-barrel domain-like"/>
    <property type="match status" value="1"/>
</dbReference>
<keyword evidence="3" id="KW-1185">Reference proteome</keyword>
<evidence type="ECO:0000259" key="1">
    <source>
        <dbReference type="PROSITE" id="PS51340"/>
    </source>
</evidence>
<name>A0A5M8FD39_9GAMM</name>
<organism evidence="2 3">
    <name type="scientific">Thiohalocapsa marina</name>
    <dbReference type="NCBI Taxonomy" id="424902"/>
    <lineage>
        <taxon>Bacteria</taxon>
        <taxon>Pseudomonadati</taxon>
        <taxon>Pseudomonadota</taxon>
        <taxon>Gammaproteobacteria</taxon>
        <taxon>Chromatiales</taxon>
        <taxon>Chromatiaceae</taxon>
        <taxon>Thiohalocapsa</taxon>
    </lineage>
</organism>
<dbReference type="RefSeq" id="WP_150094807.1">
    <property type="nucleotide sequence ID" value="NZ_JBFUOH010000129.1"/>
</dbReference>
<accession>A0A5M8FD39</accession>
<dbReference type="InterPro" id="IPR011037">
    <property type="entry name" value="Pyrv_Knase-like_insert_dom_sf"/>
</dbReference>
<dbReference type="AlphaFoldDB" id="A0A5M8FD39"/>
<reference evidence="2 3" key="1">
    <citation type="submission" date="2019-09" db="EMBL/GenBank/DDBJ databases">
        <title>Whole-genome sequence of the purple sulfur bacterium Thiohalocapsa marina DSM 19078.</title>
        <authorList>
            <person name="Kyndt J.A."/>
            <person name="Meyer T.E."/>
        </authorList>
    </citation>
    <scope>NUCLEOTIDE SEQUENCE [LARGE SCALE GENOMIC DNA]</scope>
    <source>
        <strain evidence="2 3">DSM 19078</strain>
    </source>
</reference>
<feature type="domain" description="MOSC" evidence="1">
    <location>
        <begin position="43"/>
        <end position="175"/>
    </location>
</feature>
<dbReference type="Proteomes" id="UP000322981">
    <property type="component" value="Unassembled WGS sequence"/>
</dbReference>
<dbReference type="PANTHER" id="PTHR36930">
    <property type="entry name" value="METAL-SULFUR CLUSTER BIOSYNTHESIS PROTEINS YUAD-RELATED"/>
    <property type="match status" value="1"/>
</dbReference>
<dbReference type="InterPro" id="IPR052716">
    <property type="entry name" value="MOSC_domain"/>
</dbReference>
<evidence type="ECO:0000313" key="3">
    <source>
        <dbReference type="Proteomes" id="UP000322981"/>
    </source>
</evidence>
<dbReference type="Gene3D" id="2.40.33.20">
    <property type="entry name" value="PK beta-barrel domain-like"/>
    <property type="match status" value="1"/>
</dbReference>